<evidence type="ECO:0000313" key="3">
    <source>
        <dbReference type="Proteomes" id="UP000231493"/>
    </source>
</evidence>
<proteinExistence type="predicted"/>
<dbReference type="GO" id="GO:0046872">
    <property type="term" value="F:metal ion binding"/>
    <property type="evidence" value="ECO:0007669"/>
    <property type="project" value="UniProtKB-KW"/>
</dbReference>
<organism evidence="2 3">
    <name type="scientific">Candidatus Infernicultor aquiphilus</name>
    <dbReference type="NCBI Taxonomy" id="1805029"/>
    <lineage>
        <taxon>Bacteria</taxon>
        <taxon>Pseudomonadati</taxon>
        <taxon>Atribacterota</taxon>
        <taxon>Candidatus Phoenicimicrobiia</taxon>
        <taxon>Candidatus Pheonicimicrobiales</taxon>
        <taxon>Candidatus Phoenicimicrobiaceae</taxon>
        <taxon>Candidatus Infernicultor</taxon>
    </lineage>
</organism>
<comment type="caution">
    <text evidence="2">The sequence shown here is derived from an EMBL/GenBank/DDBJ whole genome shotgun (WGS) entry which is preliminary data.</text>
</comment>
<keyword evidence="1" id="KW-0460">Magnesium</keyword>
<dbReference type="Gene3D" id="1.10.4080.10">
    <property type="entry name" value="ADP-ribosylation/Crystallin J1"/>
    <property type="match status" value="1"/>
</dbReference>
<dbReference type="Pfam" id="PF03747">
    <property type="entry name" value="ADP_ribosyl_GH"/>
    <property type="match status" value="1"/>
</dbReference>
<sequence length="471" mass="52952">MASKGKKAWKIEYDLLSSAKPEKNKLPYWGGISNFEKFNQELLKLFWLSFVPGSGAPEHLVAGAVQSVENMGKDVTEAERLLEDGFQALEKNDLVSLGAITSNIFHLLNEAKDIPSHPYHKFKRPLGWEGIAEHFADDEDISISPDILRDKIYGGWVGQICGGSMGTAVEGYTHDALIHAFGDRLGTYLYKPSTINDDITYEIAFLLAYQKLKTHLTSKDIALNWVAYIPFGWSAEYVALENLKRGIYPPLSGRVANPYQEWIGAQMRCMVQGLVSPGKPRKAARLAFLDSQISHSGNGIYGGIHSAVLTSLAFVYDKPRSIVKKSVEYIPEGTEFREVVSMIIKWCEEAGNWEEVLRKVENRFKEYNWVHLYPNTAGVITTLWFGGENFERSMKIVSSFGYDVDCNAGEVGTVLGIILGIDGIDARWYEPFNGIIETYMKAFKKIKITELVERTVDSMLRFNSEEGDIRI</sequence>
<accession>A0A2M7K7U3</accession>
<protein>
    <submittedName>
        <fullName evidence="2">ADP-ribosylglycohydrolase family protein</fullName>
    </submittedName>
</protein>
<dbReference type="EMBL" id="PFIP01000095">
    <property type="protein sequence ID" value="PIX34208.1"/>
    <property type="molecule type" value="Genomic_DNA"/>
</dbReference>
<dbReference type="AlphaFoldDB" id="A0A2M7K7U3"/>
<name>A0A2M7K7U3_9BACT</name>
<comment type="cofactor">
    <cofactor evidence="1">
        <name>Mg(2+)</name>
        <dbReference type="ChEBI" id="CHEBI:18420"/>
    </cofactor>
    <text evidence="1">Binds 2 magnesium ions per subunit.</text>
</comment>
<feature type="binding site" evidence="1">
    <location>
        <position position="405"/>
    </location>
    <ligand>
        <name>Mg(2+)</name>
        <dbReference type="ChEBI" id="CHEBI:18420"/>
        <label>1</label>
    </ligand>
</feature>
<feature type="binding site" evidence="1">
    <location>
        <position position="403"/>
    </location>
    <ligand>
        <name>Mg(2+)</name>
        <dbReference type="ChEBI" id="CHEBI:18420"/>
        <label>1</label>
    </ligand>
</feature>
<evidence type="ECO:0000313" key="2">
    <source>
        <dbReference type="EMBL" id="PIX34208.1"/>
    </source>
</evidence>
<keyword evidence="1" id="KW-0479">Metal-binding</keyword>
<dbReference type="InterPro" id="IPR005502">
    <property type="entry name" value="Ribosyl_crysJ1"/>
</dbReference>
<evidence type="ECO:0000256" key="1">
    <source>
        <dbReference type="PIRSR" id="PIRSR605502-1"/>
    </source>
</evidence>
<dbReference type="SUPFAM" id="SSF101478">
    <property type="entry name" value="ADP-ribosylglycohydrolase"/>
    <property type="match status" value="1"/>
</dbReference>
<reference evidence="3" key="1">
    <citation type="submission" date="2017-09" db="EMBL/GenBank/DDBJ databases">
        <title>Depth-based differentiation of microbial function through sediment-hosted aquifers and enrichment of novel symbionts in the deep terrestrial subsurface.</title>
        <authorList>
            <person name="Probst A.J."/>
            <person name="Ladd B."/>
            <person name="Jarett J.K."/>
            <person name="Geller-Mcgrath D.E."/>
            <person name="Sieber C.M."/>
            <person name="Emerson J.B."/>
            <person name="Anantharaman K."/>
            <person name="Thomas B.C."/>
            <person name="Malmstrom R."/>
            <person name="Stieglmeier M."/>
            <person name="Klingl A."/>
            <person name="Woyke T."/>
            <person name="Ryan C.M."/>
            <person name="Banfield J.F."/>
        </authorList>
    </citation>
    <scope>NUCLEOTIDE SEQUENCE [LARGE SCALE GENOMIC DNA]</scope>
</reference>
<dbReference type="Proteomes" id="UP000231493">
    <property type="component" value="Unassembled WGS sequence"/>
</dbReference>
<dbReference type="InterPro" id="IPR036705">
    <property type="entry name" value="Ribosyl_crysJ1_sf"/>
</dbReference>
<gene>
    <name evidence="2" type="ORF">COZ58_04775</name>
</gene>